<evidence type="ECO:0000256" key="6">
    <source>
        <dbReference type="ARBA" id="ARBA00022989"/>
    </source>
</evidence>
<dbReference type="PANTHER" id="PTHR21716:SF53">
    <property type="entry name" value="PERMEASE PERM-RELATED"/>
    <property type="match status" value="1"/>
</dbReference>
<dbReference type="GO" id="GO:0055085">
    <property type="term" value="P:transmembrane transport"/>
    <property type="evidence" value="ECO:0007669"/>
    <property type="project" value="TreeGrafter"/>
</dbReference>
<gene>
    <name evidence="9" type="ORF">MoryE10_29380</name>
</gene>
<evidence type="ECO:0000256" key="5">
    <source>
        <dbReference type="ARBA" id="ARBA00022692"/>
    </source>
</evidence>
<evidence type="ECO:0000256" key="3">
    <source>
        <dbReference type="ARBA" id="ARBA00022448"/>
    </source>
</evidence>
<dbReference type="AlphaFoldDB" id="A0A8D4VSA8"/>
<evidence type="ECO:0000256" key="7">
    <source>
        <dbReference type="ARBA" id="ARBA00023136"/>
    </source>
</evidence>
<feature type="transmembrane region" description="Helical" evidence="8">
    <location>
        <begin position="37"/>
        <end position="58"/>
    </location>
</feature>
<keyword evidence="4" id="KW-1003">Cell membrane</keyword>
<evidence type="ECO:0000256" key="8">
    <source>
        <dbReference type="SAM" id="Phobius"/>
    </source>
</evidence>
<name>A0A8D4VSA8_9GAMM</name>
<protein>
    <submittedName>
        <fullName evidence="9">AI-2E family transporter</fullName>
    </submittedName>
</protein>
<feature type="transmembrane region" description="Helical" evidence="8">
    <location>
        <begin position="155"/>
        <end position="176"/>
    </location>
</feature>
<feature type="transmembrane region" description="Helical" evidence="8">
    <location>
        <begin position="216"/>
        <end position="237"/>
    </location>
</feature>
<dbReference type="InterPro" id="IPR002549">
    <property type="entry name" value="AI-2E-like"/>
</dbReference>
<feature type="transmembrane region" description="Helical" evidence="8">
    <location>
        <begin position="278"/>
        <end position="300"/>
    </location>
</feature>
<sequence length="355" mass="40167">MEIFRDWLKRVLPNAQAMSLTILLVIGFAIIVTLSDIMLPVFAAAVLAYLLEGIVAYGERKRMPRTPAVLVVYCGFLTFVTYVLIALLPLLYQQAMQLFLQLPYMINEAQKVVLQMPERYPSFITQDQIQEIIAAVRRDLLSYGQDMLSYSYTKLLGVATLIVYLILMPLLIFFFLKDKAKIMAWFGQYLPRERNLSTTVWREVDMQIGNYIRGKFFEILILGCVSYVTFSLMGLNYPALLAVANGLSVIIPYIGATLVTVPVLLVAFFQWGLSHDFYYLLLAYGVIQTLDGVLLVPLLFSEAVNLHPVAIIVAILFFGGLWGFWGVFFAIPLATLVRAVLSAWPRTGRETHLSY</sequence>
<dbReference type="PANTHER" id="PTHR21716">
    <property type="entry name" value="TRANSMEMBRANE PROTEIN"/>
    <property type="match status" value="1"/>
</dbReference>
<reference evidence="9" key="1">
    <citation type="submission" date="2019-06" db="EMBL/GenBank/DDBJ databases">
        <title>Complete genome sequence of Methylogaea oryzae strain JCM16910.</title>
        <authorList>
            <person name="Asakawa S."/>
        </authorList>
    </citation>
    <scope>NUCLEOTIDE SEQUENCE</scope>
    <source>
        <strain evidence="9">E10</strain>
    </source>
</reference>
<keyword evidence="7 8" id="KW-0472">Membrane</keyword>
<evidence type="ECO:0000256" key="4">
    <source>
        <dbReference type="ARBA" id="ARBA00022475"/>
    </source>
</evidence>
<evidence type="ECO:0000256" key="1">
    <source>
        <dbReference type="ARBA" id="ARBA00004651"/>
    </source>
</evidence>
<comment type="similarity">
    <text evidence="2">Belongs to the autoinducer-2 exporter (AI-2E) (TC 2.A.86) family.</text>
</comment>
<proteinExistence type="inferred from homology"/>
<accession>A0A8D4VSA8</accession>
<feature type="transmembrane region" description="Helical" evidence="8">
    <location>
        <begin position="12"/>
        <end position="31"/>
    </location>
</feature>
<feature type="transmembrane region" description="Helical" evidence="8">
    <location>
        <begin position="249"/>
        <end position="271"/>
    </location>
</feature>
<evidence type="ECO:0000313" key="10">
    <source>
        <dbReference type="Proteomes" id="UP000824988"/>
    </source>
</evidence>
<dbReference type="EMBL" id="AP019782">
    <property type="protein sequence ID" value="BBL72332.1"/>
    <property type="molecule type" value="Genomic_DNA"/>
</dbReference>
<dbReference type="RefSeq" id="WP_221047497.1">
    <property type="nucleotide sequence ID" value="NZ_AP019782.1"/>
</dbReference>
<keyword evidence="3" id="KW-0813">Transport</keyword>
<feature type="transmembrane region" description="Helical" evidence="8">
    <location>
        <begin position="70"/>
        <end position="92"/>
    </location>
</feature>
<evidence type="ECO:0000313" key="9">
    <source>
        <dbReference type="EMBL" id="BBL72332.1"/>
    </source>
</evidence>
<keyword evidence="5 8" id="KW-0812">Transmembrane</keyword>
<dbReference type="GO" id="GO:0005886">
    <property type="term" value="C:plasma membrane"/>
    <property type="evidence" value="ECO:0007669"/>
    <property type="project" value="UniProtKB-SubCell"/>
</dbReference>
<keyword evidence="10" id="KW-1185">Reference proteome</keyword>
<feature type="transmembrane region" description="Helical" evidence="8">
    <location>
        <begin position="306"/>
        <end position="331"/>
    </location>
</feature>
<keyword evidence="6 8" id="KW-1133">Transmembrane helix</keyword>
<organism evidence="9 10">
    <name type="scientific">Methylogaea oryzae</name>
    <dbReference type="NCBI Taxonomy" id="1295382"/>
    <lineage>
        <taxon>Bacteria</taxon>
        <taxon>Pseudomonadati</taxon>
        <taxon>Pseudomonadota</taxon>
        <taxon>Gammaproteobacteria</taxon>
        <taxon>Methylococcales</taxon>
        <taxon>Methylococcaceae</taxon>
        <taxon>Methylogaea</taxon>
    </lineage>
</organism>
<dbReference type="Pfam" id="PF01594">
    <property type="entry name" value="AI-2E_transport"/>
    <property type="match status" value="1"/>
</dbReference>
<comment type="subcellular location">
    <subcellularLocation>
        <location evidence="1">Cell membrane</location>
        <topology evidence="1">Multi-pass membrane protein</topology>
    </subcellularLocation>
</comment>
<dbReference type="KEGG" id="moz:MoryE10_29380"/>
<evidence type="ECO:0000256" key="2">
    <source>
        <dbReference type="ARBA" id="ARBA00009773"/>
    </source>
</evidence>
<dbReference type="Proteomes" id="UP000824988">
    <property type="component" value="Chromosome"/>
</dbReference>